<dbReference type="EMBL" id="JBDPZC010000004">
    <property type="protein sequence ID" value="MEO3713190.1"/>
    <property type="molecule type" value="Genomic_DNA"/>
</dbReference>
<feature type="domain" description="HTH crp-type" evidence="5">
    <location>
        <begin position="140"/>
        <end position="206"/>
    </location>
</feature>
<dbReference type="Gene3D" id="2.60.120.10">
    <property type="entry name" value="Jelly Rolls"/>
    <property type="match status" value="1"/>
</dbReference>
<proteinExistence type="predicted"/>
<dbReference type="Pfam" id="PF13545">
    <property type="entry name" value="HTH_Crp_2"/>
    <property type="match status" value="1"/>
</dbReference>
<evidence type="ECO:0000259" key="4">
    <source>
        <dbReference type="PROSITE" id="PS50042"/>
    </source>
</evidence>
<dbReference type="SUPFAM" id="SSF51206">
    <property type="entry name" value="cAMP-binding domain-like"/>
    <property type="match status" value="1"/>
</dbReference>
<feature type="domain" description="Cyclic nucleotide-binding" evidence="4">
    <location>
        <begin position="6"/>
        <end position="126"/>
    </location>
</feature>
<dbReference type="InterPro" id="IPR000595">
    <property type="entry name" value="cNMP-bd_dom"/>
</dbReference>
<keyword evidence="1" id="KW-0805">Transcription regulation</keyword>
<evidence type="ECO:0000313" key="7">
    <source>
        <dbReference type="Proteomes" id="UP001462640"/>
    </source>
</evidence>
<dbReference type="RefSeq" id="WP_347609405.1">
    <property type="nucleotide sequence ID" value="NZ_JBDPZC010000004.1"/>
</dbReference>
<evidence type="ECO:0000313" key="6">
    <source>
        <dbReference type="EMBL" id="MEO3713190.1"/>
    </source>
</evidence>
<evidence type="ECO:0000259" key="5">
    <source>
        <dbReference type="PROSITE" id="PS51063"/>
    </source>
</evidence>
<dbReference type="SUPFAM" id="SSF46785">
    <property type="entry name" value="Winged helix' DNA-binding domain"/>
    <property type="match status" value="1"/>
</dbReference>
<dbReference type="InterPro" id="IPR018490">
    <property type="entry name" value="cNMP-bd_dom_sf"/>
</dbReference>
<dbReference type="InterPro" id="IPR014710">
    <property type="entry name" value="RmlC-like_jellyroll"/>
</dbReference>
<dbReference type="PROSITE" id="PS50042">
    <property type="entry name" value="CNMP_BINDING_3"/>
    <property type="match status" value="1"/>
</dbReference>
<keyword evidence="7" id="KW-1185">Reference proteome</keyword>
<dbReference type="InterPro" id="IPR036390">
    <property type="entry name" value="WH_DNA-bd_sf"/>
</dbReference>
<dbReference type="InterPro" id="IPR012318">
    <property type="entry name" value="HTH_CRP"/>
</dbReference>
<dbReference type="SMART" id="SM00419">
    <property type="entry name" value="HTH_CRP"/>
    <property type="match status" value="1"/>
</dbReference>
<gene>
    <name evidence="6" type="ORF">ABDJ40_10500</name>
</gene>
<organism evidence="6 7">
    <name type="scientific">Roseateles flavus</name>
    <dbReference type="NCBI Taxonomy" id="3149041"/>
    <lineage>
        <taxon>Bacteria</taxon>
        <taxon>Pseudomonadati</taxon>
        <taxon>Pseudomonadota</taxon>
        <taxon>Betaproteobacteria</taxon>
        <taxon>Burkholderiales</taxon>
        <taxon>Sphaerotilaceae</taxon>
        <taxon>Roseateles</taxon>
    </lineage>
</organism>
<evidence type="ECO:0000256" key="1">
    <source>
        <dbReference type="ARBA" id="ARBA00023015"/>
    </source>
</evidence>
<reference evidence="6 7" key="1">
    <citation type="submission" date="2024-05" db="EMBL/GenBank/DDBJ databases">
        <title>Roseateles sp. 2.12 16S ribosomal RNA gene Genome sequencing and assembly.</title>
        <authorList>
            <person name="Woo H."/>
        </authorList>
    </citation>
    <scope>NUCLEOTIDE SEQUENCE [LARGE SCALE GENOMIC DNA]</scope>
    <source>
        <strain evidence="6 7">2.12</strain>
    </source>
</reference>
<accession>A0ABV0GDQ8</accession>
<sequence>MHANHLLDHLPTQELSRLLPIGSSVQLRTGQDITLQNQRCSGIHFPLQGCICLVTRLECHASLQLGMVGAEGAVGAHLLLGQAVCLVGAVVQEGGEAWRLPATALRRALLENPGLRRLLSRYLMVQMRATVTMAACLHFHSLRARLARCLLMVLDRVDGRGFQATHELLAQLLGVRRVGVTVAAGSLQDAGLIQYQRGRVDVLDRWGLQEASCSCYEEDREMYLQGMRFAPAARSRQG</sequence>
<dbReference type="Pfam" id="PF00027">
    <property type="entry name" value="cNMP_binding"/>
    <property type="match status" value="1"/>
</dbReference>
<dbReference type="PROSITE" id="PS51063">
    <property type="entry name" value="HTH_CRP_2"/>
    <property type="match status" value="1"/>
</dbReference>
<evidence type="ECO:0000256" key="2">
    <source>
        <dbReference type="ARBA" id="ARBA00023125"/>
    </source>
</evidence>
<evidence type="ECO:0000256" key="3">
    <source>
        <dbReference type="ARBA" id="ARBA00023163"/>
    </source>
</evidence>
<dbReference type="CDD" id="cd00038">
    <property type="entry name" value="CAP_ED"/>
    <property type="match status" value="1"/>
</dbReference>
<dbReference type="Proteomes" id="UP001462640">
    <property type="component" value="Unassembled WGS sequence"/>
</dbReference>
<comment type="caution">
    <text evidence="6">The sequence shown here is derived from an EMBL/GenBank/DDBJ whole genome shotgun (WGS) entry which is preliminary data.</text>
</comment>
<keyword evidence="3" id="KW-0804">Transcription</keyword>
<name>A0ABV0GDQ8_9BURK</name>
<protein>
    <submittedName>
        <fullName evidence="6">Crp/Fnr family transcriptional regulator</fullName>
    </submittedName>
</protein>
<keyword evidence="2" id="KW-0238">DNA-binding</keyword>
<dbReference type="SMART" id="SM00100">
    <property type="entry name" value="cNMP"/>
    <property type="match status" value="1"/>
</dbReference>